<feature type="domain" description="Mur ligase central" evidence="11">
    <location>
        <begin position="100"/>
        <end position="263"/>
    </location>
</feature>
<dbReference type="InterPro" id="IPR004101">
    <property type="entry name" value="Mur_ligase_C"/>
</dbReference>
<evidence type="ECO:0000256" key="7">
    <source>
        <dbReference type="ARBA" id="ARBA00023306"/>
    </source>
</evidence>
<gene>
    <name evidence="12" type="ORF">ENX73_06705</name>
</gene>
<dbReference type="Gene3D" id="3.40.50.720">
    <property type="entry name" value="NAD(P)-binding Rossmann-like Domain"/>
    <property type="match status" value="1"/>
</dbReference>
<feature type="domain" description="Mur ligase C-terminal" evidence="10">
    <location>
        <begin position="287"/>
        <end position="411"/>
    </location>
</feature>
<dbReference type="GO" id="GO:0051301">
    <property type="term" value="P:cell division"/>
    <property type="evidence" value="ECO:0007669"/>
    <property type="project" value="UniProtKB-KW"/>
</dbReference>
<dbReference type="AlphaFoldDB" id="A0A7V3RFU1"/>
<dbReference type="PANTHER" id="PTHR43445">
    <property type="entry name" value="UDP-N-ACETYLMURAMATE--L-ALANINE LIGASE-RELATED"/>
    <property type="match status" value="1"/>
</dbReference>
<keyword evidence="1" id="KW-0436">Ligase</keyword>
<evidence type="ECO:0000256" key="5">
    <source>
        <dbReference type="ARBA" id="ARBA00022960"/>
    </source>
</evidence>
<name>A0A7V3RFU1_9BACT</name>
<dbReference type="EMBL" id="DTPE01000268">
    <property type="protein sequence ID" value="HGE75794.1"/>
    <property type="molecule type" value="Genomic_DNA"/>
</dbReference>
<accession>A0A7V3RFU1</accession>
<evidence type="ECO:0000256" key="3">
    <source>
        <dbReference type="ARBA" id="ARBA00022741"/>
    </source>
</evidence>
<protein>
    <recommendedName>
        <fullName evidence="13">UDP-N-acetylmuramate--L-alanine ligase</fullName>
    </recommendedName>
</protein>
<dbReference type="GO" id="GO:0008360">
    <property type="term" value="P:regulation of cell shape"/>
    <property type="evidence" value="ECO:0007669"/>
    <property type="project" value="UniProtKB-KW"/>
</dbReference>
<dbReference type="InterPro" id="IPR050061">
    <property type="entry name" value="MurCDEF_pg_biosynth"/>
</dbReference>
<dbReference type="GO" id="GO:0016881">
    <property type="term" value="F:acid-amino acid ligase activity"/>
    <property type="evidence" value="ECO:0007669"/>
    <property type="project" value="InterPro"/>
</dbReference>
<dbReference type="GO" id="GO:0005524">
    <property type="term" value="F:ATP binding"/>
    <property type="evidence" value="ECO:0007669"/>
    <property type="project" value="UniProtKB-KW"/>
</dbReference>
<keyword evidence="8" id="KW-0961">Cell wall biogenesis/degradation</keyword>
<keyword evidence="7" id="KW-0131">Cell cycle</keyword>
<evidence type="ECO:0000313" key="12">
    <source>
        <dbReference type="EMBL" id="HGE75794.1"/>
    </source>
</evidence>
<dbReference type="GO" id="GO:0009252">
    <property type="term" value="P:peptidoglycan biosynthetic process"/>
    <property type="evidence" value="ECO:0007669"/>
    <property type="project" value="UniProtKB-KW"/>
</dbReference>
<keyword evidence="6" id="KW-0573">Peptidoglycan synthesis</keyword>
<dbReference type="GO" id="GO:0071555">
    <property type="term" value="P:cell wall organization"/>
    <property type="evidence" value="ECO:0007669"/>
    <property type="project" value="UniProtKB-KW"/>
</dbReference>
<dbReference type="Gene3D" id="3.90.190.20">
    <property type="entry name" value="Mur ligase, C-terminal domain"/>
    <property type="match status" value="1"/>
</dbReference>
<dbReference type="Pfam" id="PF01225">
    <property type="entry name" value="Mur_ligase"/>
    <property type="match status" value="1"/>
</dbReference>
<evidence type="ECO:0000259" key="9">
    <source>
        <dbReference type="Pfam" id="PF01225"/>
    </source>
</evidence>
<dbReference type="InterPro" id="IPR000713">
    <property type="entry name" value="Mur_ligase_N"/>
</dbReference>
<dbReference type="SUPFAM" id="SSF53244">
    <property type="entry name" value="MurD-like peptide ligases, peptide-binding domain"/>
    <property type="match status" value="1"/>
</dbReference>
<dbReference type="Pfam" id="PF08245">
    <property type="entry name" value="Mur_ligase_M"/>
    <property type="match status" value="1"/>
</dbReference>
<evidence type="ECO:0000259" key="10">
    <source>
        <dbReference type="Pfam" id="PF02875"/>
    </source>
</evidence>
<organism evidence="12">
    <name type="scientific">Mesoaciditoga lauensis</name>
    <dbReference type="NCBI Taxonomy" id="1495039"/>
    <lineage>
        <taxon>Bacteria</taxon>
        <taxon>Thermotogati</taxon>
        <taxon>Thermotogota</taxon>
        <taxon>Thermotogae</taxon>
        <taxon>Mesoaciditogales</taxon>
        <taxon>Mesoaciditogaceae</taxon>
        <taxon>Mesoaciditoga</taxon>
    </lineage>
</organism>
<dbReference type="PANTHER" id="PTHR43445:SF3">
    <property type="entry name" value="UDP-N-ACETYLMURAMATE--L-ALANINE LIGASE"/>
    <property type="match status" value="1"/>
</dbReference>
<proteinExistence type="predicted"/>
<dbReference type="SUPFAM" id="SSF51984">
    <property type="entry name" value="MurCD N-terminal domain"/>
    <property type="match status" value="1"/>
</dbReference>
<evidence type="ECO:0000256" key="4">
    <source>
        <dbReference type="ARBA" id="ARBA00022840"/>
    </source>
</evidence>
<dbReference type="InterPro" id="IPR013221">
    <property type="entry name" value="Mur_ligase_cen"/>
</dbReference>
<dbReference type="SUPFAM" id="SSF53623">
    <property type="entry name" value="MurD-like peptide ligases, catalytic domain"/>
    <property type="match status" value="1"/>
</dbReference>
<evidence type="ECO:0000259" key="11">
    <source>
        <dbReference type="Pfam" id="PF08245"/>
    </source>
</evidence>
<keyword evidence="3" id="KW-0547">Nucleotide-binding</keyword>
<evidence type="ECO:0000256" key="8">
    <source>
        <dbReference type="ARBA" id="ARBA00023316"/>
    </source>
</evidence>
<evidence type="ECO:0008006" key="13">
    <source>
        <dbReference type="Google" id="ProtNLM"/>
    </source>
</evidence>
<evidence type="ECO:0000256" key="1">
    <source>
        <dbReference type="ARBA" id="ARBA00022598"/>
    </source>
</evidence>
<dbReference type="InterPro" id="IPR036565">
    <property type="entry name" value="Mur-like_cat_sf"/>
</dbReference>
<dbReference type="Gene3D" id="3.40.1190.10">
    <property type="entry name" value="Mur-like, catalytic domain"/>
    <property type="match status" value="1"/>
</dbReference>
<keyword evidence="2" id="KW-0132">Cell division</keyword>
<sequence>MKIHFIGIGGMGLSALALWSQSMGYEVTGSDLSDGPMIKVLKDEGIKIKIGKNEILDHPDLVVVSSAIPKDEMIAFSKNGIKIVERMDFIISNIHPLIGVSGTDGKSSTTLMSEWIALKNGLDTSMICGAIPLGFSNGTFRAGQGGIVLEVDESDPKIENISSQVAILTNLRYDHLDRYKDDPDEQLRIIKRFLNNAKYTVTPADFDFNSSMKFGKGGDIEYEKIDSNFKLQRFLVKYNGKRSTVSLPIAGIHQICNATAAIAGGLILGFSLEDCSNALSDYPGLRRRLEILYGGKSSVVDDYAHTPDEVRGALESVRPYFKNIVAIFEPHRYTRYARYEKEFSNVLSIADQVYVTDIFGAFEDERNVGPKDLVSDINLKGKVAHSVRIENVVDELSKAPQADLYLFMGAGNITYKAHEFAEVVRNW</sequence>
<dbReference type="Pfam" id="PF02875">
    <property type="entry name" value="Mur_ligase_C"/>
    <property type="match status" value="1"/>
</dbReference>
<dbReference type="InterPro" id="IPR036615">
    <property type="entry name" value="Mur_ligase_C_dom_sf"/>
</dbReference>
<comment type="caution">
    <text evidence="12">The sequence shown here is derived from an EMBL/GenBank/DDBJ whole genome shotgun (WGS) entry which is preliminary data.</text>
</comment>
<keyword evidence="4" id="KW-0067">ATP-binding</keyword>
<evidence type="ECO:0000256" key="2">
    <source>
        <dbReference type="ARBA" id="ARBA00022618"/>
    </source>
</evidence>
<keyword evidence="5" id="KW-0133">Cell shape</keyword>
<evidence type="ECO:0000256" key="6">
    <source>
        <dbReference type="ARBA" id="ARBA00022984"/>
    </source>
</evidence>
<feature type="domain" description="Mur ligase N-terminal catalytic" evidence="9">
    <location>
        <begin position="2"/>
        <end position="89"/>
    </location>
</feature>
<reference evidence="12" key="1">
    <citation type="journal article" date="2020" name="mSystems">
        <title>Genome- and Community-Level Interaction Insights into Carbon Utilization and Element Cycling Functions of Hydrothermarchaeota in Hydrothermal Sediment.</title>
        <authorList>
            <person name="Zhou Z."/>
            <person name="Liu Y."/>
            <person name="Xu W."/>
            <person name="Pan J."/>
            <person name="Luo Z.H."/>
            <person name="Li M."/>
        </authorList>
    </citation>
    <scope>NUCLEOTIDE SEQUENCE [LARGE SCALE GENOMIC DNA]</scope>
    <source>
        <strain evidence="12">SpSt-966</strain>
    </source>
</reference>